<feature type="domain" description="Copper amine oxidase-like N-terminal" evidence="2">
    <location>
        <begin position="44"/>
        <end position="89"/>
    </location>
</feature>
<dbReference type="InterPro" id="IPR036582">
    <property type="entry name" value="Mao_N_sf"/>
</dbReference>
<reference evidence="3 4" key="1">
    <citation type="submission" date="2014-12" db="EMBL/GenBank/DDBJ databases">
        <title>Draft genome sequence of Paenibacillus kamchatkensis strain B-2647.</title>
        <authorList>
            <person name="Karlyshev A.V."/>
            <person name="Kudryashova E.B."/>
        </authorList>
    </citation>
    <scope>NUCLEOTIDE SEQUENCE [LARGE SCALE GENOMIC DNA]</scope>
    <source>
        <strain evidence="3 4">VKM B-2647</strain>
    </source>
</reference>
<dbReference type="Proteomes" id="UP000031967">
    <property type="component" value="Unassembled WGS sequence"/>
</dbReference>
<dbReference type="EMBL" id="JXAK01000012">
    <property type="protein sequence ID" value="KIL41209.1"/>
    <property type="molecule type" value="Genomic_DNA"/>
</dbReference>
<evidence type="ECO:0000313" key="3">
    <source>
        <dbReference type="EMBL" id="KIL41209.1"/>
    </source>
</evidence>
<keyword evidence="4" id="KW-1185">Reference proteome</keyword>
<accession>A0ABR5AJL4</accession>
<organism evidence="3 4">
    <name type="scientific">Gordoniibacillus kamchatkensis</name>
    <dbReference type="NCBI Taxonomy" id="1590651"/>
    <lineage>
        <taxon>Bacteria</taxon>
        <taxon>Bacillati</taxon>
        <taxon>Bacillota</taxon>
        <taxon>Bacilli</taxon>
        <taxon>Bacillales</taxon>
        <taxon>Paenibacillaceae</taxon>
        <taxon>Gordoniibacillus</taxon>
    </lineage>
</organism>
<keyword evidence="1" id="KW-0732">Signal</keyword>
<sequence>MQRKKWTKAFGLTAAFGFVFASGVYAQDAIQKVEAYLRPDYQIVLNGKPVNLQHSTLIYDGSSYLPLKEIGTLFGATVNWRGETNTIYINSRLSDLQPETSDNVQYPEVTMMGAYGMVLDYLGAKTWVLQMYAGSSEKYYRLDDVKRMGVMTDGLSKVRDKYTGWLFVSEKELKKTWKATPKTSYDPSWTHPYMSTESDPNKLDAMEKYVKLWSNFQIGNQYYSVSPIVIDPLPDKTDEYRMLASVNGHYYFFELKLTKSSLFEDDYLVSTANTYNLETGKQEDPYSPPR</sequence>
<evidence type="ECO:0000259" key="2">
    <source>
        <dbReference type="Pfam" id="PF07833"/>
    </source>
</evidence>
<comment type="caution">
    <text evidence="3">The sequence shown here is derived from an EMBL/GenBank/DDBJ whole genome shotgun (WGS) entry which is preliminary data.</text>
</comment>
<dbReference type="InterPro" id="IPR012854">
    <property type="entry name" value="Cu_amine_oxidase-like_N"/>
</dbReference>
<dbReference type="Pfam" id="PF07833">
    <property type="entry name" value="Cu_amine_oxidN1"/>
    <property type="match status" value="1"/>
</dbReference>
<dbReference type="SUPFAM" id="SSF55383">
    <property type="entry name" value="Copper amine oxidase, domain N"/>
    <property type="match status" value="1"/>
</dbReference>
<protein>
    <recommendedName>
        <fullName evidence="2">Copper amine oxidase-like N-terminal domain-containing protein</fullName>
    </recommendedName>
</protein>
<feature type="signal peptide" evidence="1">
    <location>
        <begin position="1"/>
        <end position="26"/>
    </location>
</feature>
<evidence type="ECO:0000256" key="1">
    <source>
        <dbReference type="SAM" id="SignalP"/>
    </source>
</evidence>
<proteinExistence type="predicted"/>
<gene>
    <name evidence="3" type="ORF">SD70_09175</name>
</gene>
<name>A0ABR5AJL4_9BACL</name>
<evidence type="ECO:0000313" key="4">
    <source>
        <dbReference type="Proteomes" id="UP000031967"/>
    </source>
</evidence>
<feature type="chain" id="PRO_5046382928" description="Copper amine oxidase-like N-terminal domain-containing protein" evidence="1">
    <location>
        <begin position="27"/>
        <end position="290"/>
    </location>
</feature>